<gene>
    <name evidence="2" type="ORF">ERS008529_03462</name>
    <name evidence="3" type="ORF">ERS137968_02415</name>
</gene>
<reference evidence="3 4" key="1">
    <citation type="submission" date="2015-03" db="EMBL/GenBank/DDBJ databases">
        <authorList>
            <consortium name="Pathogen Informatics"/>
            <person name="Murphy D."/>
        </authorList>
    </citation>
    <scope>NUCLEOTIDE SEQUENCE [LARGE SCALE GENOMIC DNA]</scope>
    <source>
        <strain evidence="3">Type strain: CIP110230</strain>
        <strain evidence="4">type strain: CIP110230</strain>
    </source>
</reference>
<dbReference type="STRING" id="1288385.ERS137968_02415"/>
<dbReference type="PANTHER" id="PTHR37951">
    <property type="entry name" value="CYTOPLASMIC PROTEIN-RELATED"/>
    <property type="match status" value="1"/>
</dbReference>
<evidence type="ECO:0000313" key="5">
    <source>
        <dbReference type="Proteomes" id="UP000045840"/>
    </source>
</evidence>
<organism evidence="2 5">
    <name type="scientific">Yersinia pekkanenii</name>
    <dbReference type="NCBI Taxonomy" id="1288385"/>
    <lineage>
        <taxon>Bacteria</taxon>
        <taxon>Pseudomonadati</taxon>
        <taxon>Pseudomonadota</taxon>
        <taxon>Gammaproteobacteria</taxon>
        <taxon>Enterobacterales</taxon>
        <taxon>Yersiniaceae</taxon>
        <taxon>Yersinia</taxon>
    </lineage>
</organism>
<sequence length="328" mass="37373">MSDIFPLTLLGVEYDPAYGEIESILSQLDESADPLFRSDEPPYINWHHISELAAKLLEQCSDLRVMVWFIRANIQIKGVFALYDGLMNLNQLVKDDSAVIYPLSDEAPLNSGHAAALGWLATAQCIAEIKATRITAEHSYTLQDIITTALTLSGQERHSITSSSLLITVNNYFKKNGLPDLQEQLSGINGFLEEISCYANQCSEDYQLNCDLLHVFFKNNIFQLSQLNEPLRDDSEFSDKKIRIDEGHEREYLNSNDKKISSRQEVIMMLDRILEYFQCYEPSHPAPMFIYRTKEMIGMDFYSIVEEILPEAVIALKQLAGKNNPPFR</sequence>
<name>A0A0T9QQP8_9GAMM</name>
<reference evidence="2" key="2">
    <citation type="submission" date="2015-03" db="EMBL/GenBank/DDBJ databases">
        <authorList>
            <person name="Murphy D."/>
        </authorList>
    </citation>
    <scope>NUCLEOTIDE SEQUENCE [LARGE SCALE GENOMIC DNA]</scope>
    <source>
        <strain evidence="2">A125KOH2</strain>
    </source>
</reference>
<dbReference type="InterPro" id="IPR017740">
    <property type="entry name" value="TssA-like"/>
</dbReference>
<evidence type="ECO:0000313" key="4">
    <source>
        <dbReference type="Proteomes" id="UP000044625"/>
    </source>
</evidence>
<evidence type="ECO:0000313" key="3">
    <source>
        <dbReference type="EMBL" id="CRY67342.1"/>
    </source>
</evidence>
<dbReference type="AlphaFoldDB" id="A0A0T9QQP8"/>
<dbReference type="InterPro" id="IPR010657">
    <property type="entry name" value="ImpA_N"/>
</dbReference>
<dbReference type="RefSeq" id="WP_049614390.1">
    <property type="nucleotide sequence ID" value="NZ_CAWMMU010000011.1"/>
</dbReference>
<accession>A0A0T9QQP8</accession>
<feature type="domain" description="ImpA N-terminal" evidence="1">
    <location>
        <begin position="12"/>
        <end position="121"/>
    </location>
</feature>
<proteinExistence type="predicted"/>
<evidence type="ECO:0000259" key="1">
    <source>
        <dbReference type="Pfam" id="PF06812"/>
    </source>
</evidence>
<evidence type="ECO:0000313" key="2">
    <source>
        <dbReference type="EMBL" id="CNI23592.1"/>
    </source>
</evidence>
<dbReference type="EMBL" id="CQAZ01000035">
    <property type="protein sequence ID" value="CNI23592.1"/>
    <property type="molecule type" value="Genomic_DNA"/>
</dbReference>
<dbReference type="EMBL" id="CWJL01000011">
    <property type="protein sequence ID" value="CRY67342.1"/>
    <property type="molecule type" value="Genomic_DNA"/>
</dbReference>
<protein>
    <submittedName>
        <fullName evidence="2">ImpA domain-containing protein</fullName>
    </submittedName>
</protein>
<reference evidence="5" key="3">
    <citation type="submission" date="2015-03" db="EMBL/GenBank/DDBJ databases">
        <authorList>
            <consortium name="Pathogen Informatics"/>
        </authorList>
    </citation>
    <scope>NUCLEOTIDE SEQUENCE [LARGE SCALE GENOMIC DNA]</scope>
    <source>
        <strain evidence="5">A125KOH2</strain>
    </source>
</reference>
<dbReference type="Proteomes" id="UP000045840">
    <property type="component" value="Unassembled WGS sequence"/>
</dbReference>
<dbReference type="PANTHER" id="PTHR37951:SF1">
    <property type="entry name" value="TYPE VI SECRETION SYSTEM COMPONENT TSSA1"/>
    <property type="match status" value="1"/>
</dbReference>
<keyword evidence="4" id="KW-1185">Reference proteome</keyword>
<dbReference type="Proteomes" id="UP000044625">
    <property type="component" value="Unassembled WGS sequence"/>
</dbReference>
<dbReference type="Pfam" id="PF06812">
    <property type="entry name" value="ImpA_N"/>
    <property type="match status" value="1"/>
</dbReference>